<proteinExistence type="inferred from homology"/>
<dbReference type="RefSeq" id="WP_135846139.1">
    <property type="nucleotide sequence ID" value="NZ_CP035088.1"/>
</dbReference>
<feature type="binding site" evidence="5">
    <location>
        <position position="168"/>
    </location>
    <ligand>
        <name>Fe cation</name>
        <dbReference type="ChEBI" id="CHEBI:24875"/>
        <note>catalytic</note>
    </ligand>
</feature>
<organism evidence="6 8">
    <name type="scientific">Pseudomonas viciae</name>
    <dbReference type="NCBI Taxonomy" id="2505979"/>
    <lineage>
        <taxon>Bacteria</taxon>
        <taxon>Pseudomonadati</taxon>
        <taxon>Pseudomonadota</taxon>
        <taxon>Gammaproteobacteria</taxon>
        <taxon>Pseudomonadales</taxon>
        <taxon>Pseudomonadaceae</taxon>
        <taxon>Pseudomonas</taxon>
    </lineage>
</organism>
<feature type="binding site" evidence="5">
    <location>
        <position position="475"/>
    </location>
    <ligand>
        <name>Fe cation</name>
        <dbReference type="ChEBI" id="CHEBI:24875"/>
        <note>catalytic</note>
    </ligand>
</feature>
<keyword evidence="4 5" id="KW-0408">Iron</keyword>
<evidence type="ECO:0000313" key="7">
    <source>
        <dbReference type="EMBL" id="WGO91558.1"/>
    </source>
</evidence>
<comment type="cofactor">
    <cofactor evidence="5">
        <name>Fe(2+)</name>
        <dbReference type="ChEBI" id="CHEBI:29033"/>
    </cofactor>
    <text evidence="5">Binds 1 Fe(2+) ion per subunit.</text>
</comment>
<dbReference type="EMBL" id="CP035088">
    <property type="protein sequence ID" value="QBZ90628.1"/>
    <property type="molecule type" value="Genomic_DNA"/>
</dbReference>
<feature type="binding site" evidence="5">
    <location>
        <position position="219"/>
    </location>
    <ligand>
        <name>Fe cation</name>
        <dbReference type="ChEBI" id="CHEBI:24875"/>
        <note>catalytic</note>
    </ligand>
</feature>
<evidence type="ECO:0000256" key="3">
    <source>
        <dbReference type="ARBA" id="ARBA00023002"/>
    </source>
</evidence>
<dbReference type="GO" id="GO:0046872">
    <property type="term" value="F:metal ion binding"/>
    <property type="evidence" value="ECO:0007669"/>
    <property type="project" value="UniProtKB-KW"/>
</dbReference>
<gene>
    <name evidence="6" type="ORF">EPZ47_18535</name>
    <name evidence="7" type="ORF">QCD61_17735</name>
</gene>
<dbReference type="AlphaFoldDB" id="A0A4P7PIM4"/>
<dbReference type="InterPro" id="IPR011047">
    <property type="entry name" value="Quinoprotein_ADH-like_sf"/>
</dbReference>
<feature type="binding site" evidence="5">
    <location>
        <position position="284"/>
    </location>
    <ligand>
        <name>Fe cation</name>
        <dbReference type="ChEBI" id="CHEBI:24875"/>
        <note>catalytic</note>
    </ligand>
</feature>
<keyword evidence="9" id="KW-1185">Reference proteome</keyword>
<dbReference type="InterPro" id="IPR004294">
    <property type="entry name" value="Carotenoid_Oase"/>
</dbReference>
<evidence type="ECO:0000313" key="8">
    <source>
        <dbReference type="Proteomes" id="UP000296468"/>
    </source>
</evidence>
<keyword evidence="3" id="KW-0560">Oxidoreductase</keyword>
<dbReference type="PANTHER" id="PTHR10543:SF89">
    <property type="entry name" value="CAROTENOID 9,10(9',10')-CLEAVAGE DIOXYGENASE 1"/>
    <property type="match status" value="1"/>
</dbReference>
<accession>A0A4P7PIM4</accession>
<dbReference type="SUPFAM" id="SSF50998">
    <property type="entry name" value="Quinoprotein alcohol dehydrogenase-like"/>
    <property type="match status" value="1"/>
</dbReference>
<dbReference type="Proteomes" id="UP000296468">
    <property type="component" value="Chromosome"/>
</dbReference>
<dbReference type="Pfam" id="PF03055">
    <property type="entry name" value="RPE65"/>
    <property type="match status" value="1"/>
</dbReference>
<comment type="similarity">
    <text evidence="1">Belongs to the carotenoid oxygenase family.</text>
</comment>
<dbReference type="EMBL" id="CP123771">
    <property type="protein sequence ID" value="WGO91558.1"/>
    <property type="molecule type" value="Genomic_DNA"/>
</dbReference>
<dbReference type="OrthoDB" id="6636843at2"/>
<reference evidence="6 8" key="2">
    <citation type="journal article" date="2019" name="Front. Microbiol.">
        <title>In silico and Genetic Analyses of Cyclic Lipopeptide Synthetic Gene Clusters in Pseudomonas sp. 11K1.</title>
        <authorList>
            <person name="Zhao H."/>
            <person name="Liu Y.P."/>
            <person name="Zhang L.Q."/>
        </authorList>
    </citation>
    <scope>NUCLEOTIDE SEQUENCE [LARGE SCALE GENOMIC DNA]</scope>
    <source>
        <strain evidence="6 8">11K1</strain>
    </source>
</reference>
<evidence type="ECO:0000256" key="4">
    <source>
        <dbReference type="ARBA" id="ARBA00023004"/>
    </source>
</evidence>
<keyword evidence="2 5" id="KW-0479">Metal-binding</keyword>
<dbReference type="PANTHER" id="PTHR10543">
    <property type="entry name" value="BETA-CAROTENE DIOXYGENASE"/>
    <property type="match status" value="1"/>
</dbReference>
<reference evidence="7" key="4">
    <citation type="submission" date="2023-04" db="EMBL/GenBank/DDBJ databases">
        <authorList>
            <person name="Charles T.C."/>
            <person name="Cheng J."/>
            <person name="Lynch M."/>
            <person name="Van Dyk A."/>
        </authorList>
    </citation>
    <scope>NUCLEOTIDE SEQUENCE</scope>
    <source>
        <strain evidence="7">YsS1</strain>
    </source>
</reference>
<evidence type="ECO:0000313" key="6">
    <source>
        <dbReference type="EMBL" id="QBZ90628.1"/>
    </source>
</evidence>
<evidence type="ECO:0000256" key="5">
    <source>
        <dbReference type="PIRSR" id="PIRSR604294-1"/>
    </source>
</evidence>
<dbReference type="Proteomes" id="UP001227386">
    <property type="component" value="Chromosome"/>
</dbReference>
<reference evidence="7 9" key="1">
    <citation type="journal article" date="2012" name="Appl. Soil Ecol.">
        <title>Isolation and characterization of new plant growth-promoting bacterial endophytes.</title>
        <authorList>
            <person name="Rashid S."/>
            <person name="Charles T.C."/>
            <person name="Glick B.R."/>
        </authorList>
    </citation>
    <scope>NUCLEOTIDE SEQUENCE [LARGE SCALE GENOMIC DNA]</scope>
    <source>
        <strain evidence="7 9">YsS1</strain>
    </source>
</reference>
<evidence type="ECO:0000313" key="9">
    <source>
        <dbReference type="Proteomes" id="UP001227386"/>
    </source>
</evidence>
<dbReference type="KEGG" id="pvk:EPZ47_18535"/>
<dbReference type="GO" id="GO:0010436">
    <property type="term" value="F:carotenoid dioxygenase activity"/>
    <property type="evidence" value="ECO:0007669"/>
    <property type="project" value="TreeGrafter"/>
</dbReference>
<evidence type="ECO:0000256" key="2">
    <source>
        <dbReference type="ARBA" id="ARBA00022723"/>
    </source>
</evidence>
<protein>
    <submittedName>
        <fullName evidence="6">Carotenoid oxygenase family protein</fullName>
    </submittedName>
</protein>
<reference evidence="6" key="3">
    <citation type="submission" date="2019-01" db="EMBL/GenBank/DDBJ databases">
        <authorList>
            <person name="Zhang L."/>
        </authorList>
    </citation>
    <scope>NUCLEOTIDE SEQUENCE</scope>
    <source>
        <strain evidence="6">11K1</strain>
    </source>
</reference>
<dbReference type="GO" id="GO:0016121">
    <property type="term" value="P:carotene catabolic process"/>
    <property type="evidence" value="ECO:0007669"/>
    <property type="project" value="TreeGrafter"/>
</dbReference>
<evidence type="ECO:0000256" key="1">
    <source>
        <dbReference type="ARBA" id="ARBA00006787"/>
    </source>
</evidence>
<sequence>MTIPFPQTPEFSGALYTPSRVEAEVFDLEIEGVLPASIGGTFYQVAPDPQYPPMLGNDIFFNGDGVVSRFNFANGKVSMRRRYVKTDRLLAQRREGRSLNGVYRNVYTNDRLAAKNNTTANTTVIPHNGVLLALKEDALPWAMDLDTLETLGEWTFDGQIKSATFTAHPKLDPVTGNLLACSYEAKGDGTPDLAYFEISPDGKLLHEIWFQAPYAAMVHDFAVTERYVVFPLIPLTVDVERMKNGGPHFQWQPDLPQLFAVVPRNGNAQDVRWFKGPKDGFQGHTLNAFDEDGKVYVDMPVTGGNIFYFFPQADGYVPPPETLAASLMRWTFDLNSALDEVEPQPLTDYPCEFPRCDDRYIGRKYQHGFLLAFDPERPYNPANGPIPFQFFNLLVHLNLKTGITDAWFPGDSGCFQEPIFIPRSADAEEADGYVVALLNLIAEGRSELVVLDSRDMASGPIARIRIPFRMRMSLHGCWTADPN</sequence>
<name>A0A4P7PIM4_9PSED</name>